<sequence>MILLIDGGIMGIGYQARERGPERESECDGGEQVNLCASKGVVSNVHSESRISLRKSSFGVESKTFEIEVEKKKGKVQVTIVERKRGVSSWIKLGPKSLRIFVECLVLCIKDTRTEKWEINWKERGRFYSLGVGLQWRRHFGVTERKESQKDDAMSSKPILGKTFAEVVKLPRSKDKPVEVSKKDLSRNLNRVSDGRREKEGGMGENHGLTSLSMGSGHPQKGREECGGFLAIDSQTEKLEELQWARILVKLNGEEMPNMMEIWVEGVCYSLTLWWEVRQVMRLVPTEKSGKKSGAEREVEGEGEVFARVGKRVLEEDDDTRLETQSQSANGTQGQTSGSGRPLVRYRGLDGSSVGPHGGFQLLGGPLKQGLSKNPRCSNLGSGPVGIDPILSSSFEVGSTSFGPTSLEGPKRVKALEAFVAFRPARLDVCRGPSHSLEGNRAHIGVALPEVWSGPSLLRGPNAKISHFWVKDGMRKQIEEELQSKERSKTDLALIEEASRYGSDPNPCGLLASEFSSSPSFFSNWTPLGEYYDYYGDGRETFQGETPLRMLIAPRPIEDETANRWELMEANNGNNEDCGKELCLVQTLPREVKGWEEVSWKESDLARFTNNSSKRKVIKVVIRSQRVDLFYLQETKIQAMSKGLVRSLGTSRFLDWGTLDAHGSVGGLLICWDKRTLEVLEMEMGNFSISYRLRNVEDGLVWVFTGVYGSFSKEDRDCMWEELGAIRGIWDDPWCLGGDFNVILSQRERSSQRRLTGAMRRFTQIVDELELLDLPLQGGALTWSGDHFPILLMGGGLRKGPSPFRFENMWLKVDGFKDLLRGWWQGSEVRGRASFRLATKMKELKQKIKVWNREVFGRLEVNKNSALQQVEYWDGVESERSLSKGETELKKEAKESFKKWVLMDEIHWRQLSRELWLKEGDRNTGFFHRMANARRKNNSLDIVKINGVWMTEEQEVREGIVNAFQHLLSEEPGSRANIEGLHLNRLNSSEAKVLELPFIEEEIHSALMEMNGDKAPNPDGFTVVFWQAGWDFVKEEIMDLFKEFYDQRSFAKSLNTTFLVLIPKKGGAEDLGDFRPISLLGGLYKLLAKVLANTLKKVLENVVSVDQNAFVRGK</sequence>
<feature type="region of interest" description="Disordered" evidence="1">
    <location>
        <begin position="189"/>
        <end position="224"/>
    </location>
</feature>
<evidence type="ECO:0000313" key="2">
    <source>
        <dbReference type="EMBL" id="RVW74754.1"/>
    </source>
</evidence>
<dbReference type="Gene3D" id="3.60.10.10">
    <property type="entry name" value="Endonuclease/exonuclease/phosphatase"/>
    <property type="match status" value="1"/>
</dbReference>
<evidence type="ECO:0000313" key="3">
    <source>
        <dbReference type="Proteomes" id="UP000288805"/>
    </source>
</evidence>
<proteinExistence type="predicted"/>
<dbReference type="Proteomes" id="UP000288805">
    <property type="component" value="Unassembled WGS sequence"/>
</dbReference>
<comment type="caution">
    <text evidence="2">The sequence shown here is derived from an EMBL/GenBank/DDBJ whole genome shotgun (WGS) entry which is preliminary data.</text>
</comment>
<feature type="region of interest" description="Disordered" evidence="1">
    <location>
        <begin position="316"/>
        <end position="342"/>
    </location>
</feature>
<dbReference type="EMBL" id="QGNW01000364">
    <property type="protein sequence ID" value="RVW74754.1"/>
    <property type="molecule type" value="Genomic_DNA"/>
</dbReference>
<feature type="compositionally biased region" description="Polar residues" evidence="1">
    <location>
        <begin position="323"/>
        <end position="339"/>
    </location>
</feature>
<feature type="compositionally biased region" description="Basic and acidic residues" evidence="1">
    <location>
        <begin position="193"/>
        <end position="202"/>
    </location>
</feature>
<gene>
    <name evidence="2" type="primary">YTX2_849</name>
    <name evidence="2" type="ORF">CK203_064440</name>
</gene>
<name>A0A438GRB5_VITVI</name>
<organism evidence="2 3">
    <name type="scientific">Vitis vinifera</name>
    <name type="common">Grape</name>
    <dbReference type="NCBI Taxonomy" id="29760"/>
    <lineage>
        <taxon>Eukaryota</taxon>
        <taxon>Viridiplantae</taxon>
        <taxon>Streptophyta</taxon>
        <taxon>Embryophyta</taxon>
        <taxon>Tracheophyta</taxon>
        <taxon>Spermatophyta</taxon>
        <taxon>Magnoliopsida</taxon>
        <taxon>eudicotyledons</taxon>
        <taxon>Gunneridae</taxon>
        <taxon>Pentapetalae</taxon>
        <taxon>rosids</taxon>
        <taxon>Vitales</taxon>
        <taxon>Vitaceae</taxon>
        <taxon>Viteae</taxon>
        <taxon>Vitis</taxon>
    </lineage>
</organism>
<dbReference type="AlphaFoldDB" id="A0A438GRB5"/>
<dbReference type="InterPro" id="IPR036691">
    <property type="entry name" value="Endo/exonu/phosph_ase_sf"/>
</dbReference>
<dbReference type="SUPFAM" id="SSF56219">
    <property type="entry name" value="DNase I-like"/>
    <property type="match status" value="1"/>
</dbReference>
<evidence type="ECO:0000256" key="1">
    <source>
        <dbReference type="SAM" id="MobiDB-lite"/>
    </source>
</evidence>
<reference evidence="2 3" key="1">
    <citation type="journal article" date="2018" name="PLoS Genet.">
        <title>Population sequencing reveals clonal diversity and ancestral inbreeding in the grapevine cultivar Chardonnay.</title>
        <authorList>
            <person name="Roach M.J."/>
            <person name="Johnson D.L."/>
            <person name="Bohlmann J."/>
            <person name="van Vuuren H.J."/>
            <person name="Jones S.J."/>
            <person name="Pretorius I.S."/>
            <person name="Schmidt S.A."/>
            <person name="Borneman A.R."/>
        </authorList>
    </citation>
    <scope>NUCLEOTIDE SEQUENCE [LARGE SCALE GENOMIC DNA]</scope>
    <source>
        <strain evidence="3">cv. Chardonnay</strain>
        <tissue evidence="2">Leaf</tissue>
    </source>
</reference>
<accession>A0A438GRB5</accession>
<protein>
    <submittedName>
        <fullName evidence="2">Transposon TX1 uncharacterized 149 kDa protein</fullName>
    </submittedName>
</protein>
<dbReference type="PANTHER" id="PTHR19446">
    <property type="entry name" value="REVERSE TRANSCRIPTASES"/>
    <property type="match status" value="1"/>
</dbReference>